<evidence type="ECO:0000313" key="3">
    <source>
        <dbReference type="Proteomes" id="UP000816034"/>
    </source>
</evidence>
<evidence type="ECO:0000313" key="2">
    <source>
        <dbReference type="EMBL" id="KAG2393817.1"/>
    </source>
</evidence>
<feature type="region of interest" description="Disordered" evidence="1">
    <location>
        <begin position="1"/>
        <end position="29"/>
    </location>
</feature>
<dbReference type="SUPFAM" id="SSF101898">
    <property type="entry name" value="NHL repeat"/>
    <property type="match status" value="1"/>
</dbReference>
<keyword evidence="3" id="KW-1185">Reference proteome</keyword>
<proteinExistence type="predicted"/>
<dbReference type="EMBL" id="PYSW02000001">
    <property type="protein sequence ID" value="KAG2393817.1"/>
    <property type="molecule type" value="Genomic_DNA"/>
</dbReference>
<organism evidence="2 3">
    <name type="scientific">Naegleria lovaniensis</name>
    <name type="common">Amoeba</name>
    <dbReference type="NCBI Taxonomy" id="51637"/>
    <lineage>
        <taxon>Eukaryota</taxon>
        <taxon>Discoba</taxon>
        <taxon>Heterolobosea</taxon>
        <taxon>Tetramitia</taxon>
        <taxon>Eutetramitia</taxon>
        <taxon>Vahlkampfiidae</taxon>
        <taxon>Naegleria</taxon>
    </lineage>
</organism>
<sequence>MKRQEATEVMKISENDDDHHEQALRPHKHTLSKNNASKIRKIEKQFSRMEYSENYVSTSLVRIELVEDLETTRNDLLMQLFKQKMSKHISKYFRKSFSTNFDYMGSLFTVVNGSPSGSSFKKEDHHSISNVRPCNITISYQCHCILVSDCSATKQILVFDLDSKLLKNYITTPGAYPMNLCLDEEDFLDHSDRDDTKKLHGSNYSHVMFDCNDEDNPEFNEKLVFKYDLKLVLRNKGCQHTQEVVNSWIIWKSDVVNHPRAMTLQKKFLSNSQHSENSLFICDSGDCSIKQLNATTGEYIQRFNMNGEIQIPSGIASLNALLMVTRGYPHHDVVILRENTKNGEYTKFQSFELEPYRTEHLSPCVVIYDQISKNIIAGSCSRHHRNHTHDSSRGVVQVFAKRGKELMRSFSGNNSIRLTDLYGMCLNEWSGELYICDSSGVHIFQ</sequence>
<dbReference type="GeneID" id="68096036"/>
<feature type="compositionally biased region" description="Basic and acidic residues" evidence="1">
    <location>
        <begin position="1"/>
        <end position="24"/>
    </location>
</feature>
<dbReference type="Proteomes" id="UP000816034">
    <property type="component" value="Unassembled WGS sequence"/>
</dbReference>
<protein>
    <submittedName>
        <fullName evidence="2">Uncharacterized protein</fullName>
    </submittedName>
</protein>
<dbReference type="RefSeq" id="XP_044555711.1">
    <property type="nucleotide sequence ID" value="XM_044693125.1"/>
</dbReference>
<name>A0AA88KS56_NAELO</name>
<accession>A0AA88KS56</accession>
<reference evidence="2 3" key="1">
    <citation type="journal article" date="2018" name="BMC Genomics">
        <title>The genome of Naegleria lovaniensis, the basis for a comparative approach to unravel pathogenicity factors of the human pathogenic amoeba N. fowleri.</title>
        <authorList>
            <person name="Liechti N."/>
            <person name="Schurch N."/>
            <person name="Bruggmann R."/>
            <person name="Wittwer M."/>
        </authorList>
    </citation>
    <scope>NUCLEOTIDE SEQUENCE [LARGE SCALE GENOMIC DNA]</scope>
    <source>
        <strain evidence="2 3">ATCC 30569</strain>
    </source>
</reference>
<comment type="caution">
    <text evidence="2">The sequence shown here is derived from an EMBL/GenBank/DDBJ whole genome shotgun (WGS) entry which is preliminary data.</text>
</comment>
<evidence type="ECO:0000256" key="1">
    <source>
        <dbReference type="SAM" id="MobiDB-lite"/>
    </source>
</evidence>
<dbReference type="AlphaFoldDB" id="A0AA88KS56"/>
<gene>
    <name evidence="2" type="ORF">C9374_003581</name>
</gene>